<evidence type="ECO:0000256" key="2">
    <source>
        <dbReference type="ARBA" id="ARBA00023125"/>
    </source>
</evidence>
<dbReference type="PROSITE" id="PS50949">
    <property type="entry name" value="HTH_GNTR"/>
    <property type="match status" value="1"/>
</dbReference>
<dbReference type="RefSeq" id="WP_379901665.1">
    <property type="nucleotide sequence ID" value="NZ_JBHRTR010000028.1"/>
</dbReference>
<evidence type="ECO:0000259" key="5">
    <source>
        <dbReference type="PROSITE" id="PS50949"/>
    </source>
</evidence>
<dbReference type="InterPro" id="IPR036390">
    <property type="entry name" value="WH_DNA-bd_sf"/>
</dbReference>
<dbReference type="SMART" id="SM00345">
    <property type="entry name" value="HTH_GNTR"/>
    <property type="match status" value="1"/>
</dbReference>
<protein>
    <submittedName>
        <fullName evidence="6">FadR/GntR family transcriptional regulator</fullName>
    </submittedName>
</protein>
<organism evidence="6 7">
    <name type="scientific">Marinibaculum pumilum</name>
    <dbReference type="NCBI Taxonomy" id="1766165"/>
    <lineage>
        <taxon>Bacteria</taxon>
        <taxon>Pseudomonadati</taxon>
        <taxon>Pseudomonadota</taxon>
        <taxon>Alphaproteobacteria</taxon>
        <taxon>Rhodospirillales</taxon>
        <taxon>Rhodospirillaceae</taxon>
        <taxon>Marinibaculum</taxon>
    </lineage>
</organism>
<dbReference type="PRINTS" id="PR00035">
    <property type="entry name" value="HTHGNTR"/>
</dbReference>
<evidence type="ECO:0000256" key="1">
    <source>
        <dbReference type="ARBA" id="ARBA00023015"/>
    </source>
</evidence>
<keyword evidence="2" id="KW-0238">DNA-binding</keyword>
<dbReference type="SUPFAM" id="SSF46785">
    <property type="entry name" value="Winged helix' DNA-binding domain"/>
    <property type="match status" value="1"/>
</dbReference>
<comment type="caution">
    <text evidence="6">The sequence shown here is derived from an EMBL/GenBank/DDBJ whole genome shotgun (WGS) entry which is preliminary data.</text>
</comment>
<sequence length="270" mass="29717">MSDVGKPEFEPIKPKRVFEEICDRIRERIAAGSLGPGDKLPPERELAAQFGVSRTAVREALRSLEIAGLVGLQKGAKGGATILDGNPTVTRSLQDMVSLGRISLNDLTEARMLIQEDIVRLACARAEESDFQALEADIEKVAALSRTGHLRDRLDHSIEFYRILAETTQNQVMIIVIDALTHILRLVVSQVGPDPKHDLVEHRHRFLAHLRAGDADLAAAEMNAHLTSLHDHLVRAQQNTWAEPPVKRTSKTQSGARPARPAAKRAASRP</sequence>
<dbReference type="Pfam" id="PF00392">
    <property type="entry name" value="GntR"/>
    <property type="match status" value="1"/>
</dbReference>
<evidence type="ECO:0000313" key="7">
    <source>
        <dbReference type="Proteomes" id="UP001595528"/>
    </source>
</evidence>
<dbReference type="CDD" id="cd07377">
    <property type="entry name" value="WHTH_GntR"/>
    <property type="match status" value="1"/>
</dbReference>
<evidence type="ECO:0000313" key="6">
    <source>
        <dbReference type="EMBL" id="MFC3228498.1"/>
    </source>
</evidence>
<dbReference type="InterPro" id="IPR036388">
    <property type="entry name" value="WH-like_DNA-bd_sf"/>
</dbReference>
<evidence type="ECO:0000256" key="3">
    <source>
        <dbReference type="ARBA" id="ARBA00023163"/>
    </source>
</evidence>
<dbReference type="Gene3D" id="1.20.120.530">
    <property type="entry name" value="GntR ligand-binding domain-like"/>
    <property type="match status" value="1"/>
</dbReference>
<keyword evidence="7" id="KW-1185">Reference proteome</keyword>
<dbReference type="InterPro" id="IPR008920">
    <property type="entry name" value="TF_FadR/GntR_C"/>
</dbReference>
<dbReference type="InterPro" id="IPR000524">
    <property type="entry name" value="Tscrpt_reg_HTH_GntR"/>
</dbReference>
<proteinExistence type="predicted"/>
<dbReference type="PANTHER" id="PTHR43537:SF5">
    <property type="entry name" value="UXU OPERON TRANSCRIPTIONAL REGULATOR"/>
    <property type="match status" value="1"/>
</dbReference>
<dbReference type="Gene3D" id="1.10.10.10">
    <property type="entry name" value="Winged helix-like DNA-binding domain superfamily/Winged helix DNA-binding domain"/>
    <property type="match status" value="1"/>
</dbReference>
<dbReference type="PANTHER" id="PTHR43537">
    <property type="entry name" value="TRANSCRIPTIONAL REGULATOR, GNTR FAMILY"/>
    <property type="match status" value="1"/>
</dbReference>
<dbReference type="SUPFAM" id="SSF48008">
    <property type="entry name" value="GntR ligand-binding domain-like"/>
    <property type="match status" value="1"/>
</dbReference>
<reference evidence="7" key="1">
    <citation type="journal article" date="2019" name="Int. J. Syst. Evol. Microbiol.">
        <title>The Global Catalogue of Microorganisms (GCM) 10K type strain sequencing project: providing services to taxonomists for standard genome sequencing and annotation.</title>
        <authorList>
            <consortium name="The Broad Institute Genomics Platform"/>
            <consortium name="The Broad Institute Genome Sequencing Center for Infectious Disease"/>
            <person name="Wu L."/>
            <person name="Ma J."/>
        </authorList>
    </citation>
    <scope>NUCLEOTIDE SEQUENCE [LARGE SCALE GENOMIC DNA]</scope>
    <source>
        <strain evidence="7">KCTC 42964</strain>
    </source>
</reference>
<dbReference type="Proteomes" id="UP001595528">
    <property type="component" value="Unassembled WGS sequence"/>
</dbReference>
<keyword evidence="1" id="KW-0805">Transcription regulation</keyword>
<name>A0ABV7L1N4_9PROT</name>
<dbReference type="SMART" id="SM00895">
    <property type="entry name" value="FCD"/>
    <property type="match status" value="1"/>
</dbReference>
<feature type="domain" description="HTH gntR-type" evidence="5">
    <location>
        <begin position="15"/>
        <end position="85"/>
    </location>
</feature>
<dbReference type="EMBL" id="JBHRTR010000028">
    <property type="protein sequence ID" value="MFC3228498.1"/>
    <property type="molecule type" value="Genomic_DNA"/>
</dbReference>
<evidence type="ECO:0000256" key="4">
    <source>
        <dbReference type="SAM" id="MobiDB-lite"/>
    </source>
</evidence>
<accession>A0ABV7L1N4</accession>
<feature type="region of interest" description="Disordered" evidence="4">
    <location>
        <begin position="239"/>
        <end position="270"/>
    </location>
</feature>
<keyword evidence="3" id="KW-0804">Transcription</keyword>
<dbReference type="Pfam" id="PF07729">
    <property type="entry name" value="FCD"/>
    <property type="match status" value="1"/>
</dbReference>
<gene>
    <name evidence="6" type="ORF">ACFOGJ_14735</name>
</gene>
<dbReference type="InterPro" id="IPR011711">
    <property type="entry name" value="GntR_C"/>
</dbReference>